<protein>
    <submittedName>
        <fullName evidence="1">Uncharacterized protein</fullName>
    </submittedName>
</protein>
<proteinExistence type="predicted"/>
<dbReference type="EMBL" id="CP119877">
    <property type="protein sequence ID" value="WFD33279.1"/>
    <property type="molecule type" value="Genomic_DNA"/>
</dbReference>
<evidence type="ECO:0000313" key="1">
    <source>
        <dbReference type="EMBL" id="WFD33279.1"/>
    </source>
</evidence>
<name>A0AAF0EQZ9_9BASI</name>
<accession>A0AAF0EQZ9</accession>
<evidence type="ECO:0000313" key="2">
    <source>
        <dbReference type="Proteomes" id="UP001219933"/>
    </source>
</evidence>
<organism evidence="1 2">
    <name type="scientific">Malassezia cuniculi</name>
    <dbReference type="NCBI Taxonomy" id="948313"/>
    <lineage>
        <taxon>Eukaryota</taxon>
        <taxon>Fungi</taxon>
        <taxon>Dikarya</taxon>
        <taxon>Basidiomycota</taxon>
        <taxon>Ustilaginomycotina</taxon>
        <taxon>Malasseziomycetes</taxon>
        <taxon>Malasseziales</taxon>
        <taxon>Malasseziaceae</taxon>
        <taxon>Malassezia</taxon>
    </lineage>
</organism>
<sequence>MTSGGAAQMAATLALLVKYNKTTLVLSVDPQTSIKQLKSAILGALVESQQPVDEQLGRPFADASEQDVQVFRGDATQPSPVYEALDNDATVTGLGLANLDSVYIGFRRPGADVPAQPVVYIPSFDDELEE</sequence>
<dbReference type="AlphaFoldDB" id="A0AAF0EQZ9"/>
<keyword evidence="2" id="KW-1185">Reference proteome</keyword>
<dbReference type="Proteomes" id="UP001219933">
    <property type="component" value="Chromosome 1"/>
</dbReference>
<gene>
    <name evidence="1" type="ORF">MCUN1_000092</name>
</gene>
<reference evidence="1" key="1">
    <citation type="submission" date="2023-03" db="EMBL/GenBank/DDBJ databases">
        <title>Mating type loci evolution in Malassezia.</title>
        <authorList>
            <person name="Coelho M.A."/>
        </authorList>
    </citation>
    <scope>NUCLEOTIDE SEQUENCE</scope>
    <source>
        <strain evidence="1">CBS 11721</strain>
    </source>
</reference>